<dbReference type="Proteomes" id="UP000011729">
    <property type="component" value="Chromosome"/>
</dbReference>
<dbReference type="EMBL" id="CP003123">
    <property type="protein sequence ID" value="AGF75031.1"/>
    <property type="molecule type" value="Genomic_DNA"/>
</dbReference>
<dbReference type="STRING" id="1094489.BAnh1_11630"/>
<reference evidence="1 2" key="1">
    <citation type="journal article" date="2013" name="PLoS Genet.">
        <title>A gene transfer agent and a dynamic repertoire of secretion systems hold the keys to the explosive radiation of the emerging pathogen Bartonella.</title>
        <authorList>
            <person name="Guy L."/>
            <person name="Nystedt B."/>
            <person name="Toft C."/>
            <person name="Zaremba-Niedzwiedzka K."/>
            <person name="Berglund E.C."/>
            <person name="Granberg F."/>
            <person name="Naslund K."/>
            <person name="Eriksson A.S."/>
            <person name="Andersson S.G."/>
        </authorList>
    </citation>
    <scope>NUCLEOTIDE SEQUENCE [LARGE SCALE GENOMIC DNA]</scope>
    <source>
        <strain evidence="1 2">Aust/NH1</strain>
    </source>
</reference>
<protein>
    <submittedName>
        <fullName evidence="1">Putative membrane protein</fullName>
    </submittedName>
</protein>
<dbReference type="AlphaFoldDB" id="M1PEH6"/>
<evidence type="ECO:0000313" key="2">
    <source>
        <dbReference type="Proteomes" id="UP000011729"/>
    </source>
</evidence>
<gene>
    <name evidence="1" type="ordered locus">BAnh1_11630</name>
</gene>
<dbReference type="HOGENOM" id="CLU_158447_0_0_5"/>
<evidence type="ECO:0000313" key="1">
    <source>
        <dbReference type="EMBL" id="AGF75031.1"/>
    </source>
</evidence>
<proteinExistence type="predicted"/>
<name>M1PEH6_BARAA</name>
<keyword evidence="2" id="KW-1185">Reference proteome</keyword>
<dbReference type="PATRIC" id="fig|1094489.3.peg.1423"/>
<sequence>MLKPILTMAVVSIVGLSSVACTTSQEKVAHYGVGGAALGALAGTAIAGGGSGTTAGATVGALVGTMAGVAEVQKKRNKREVYAAPNYPQLCTYRDARGVAYEAPCSQPVKHPQLCTYRDARGVTYEAPCSQPVKHPQLCTYRDEKGVLFQAPCSRSMKSH</sequence>
<dbReference type="PROSITE" id="PS51257">
    <property type="entry name" value="PROKAR_LIPOPROTEIN"/>
    <property type="match status" value="1"/>
</dbReference>
<dbReference type="eggNOG" id="ENOG50335P7">
    <property type="taxonomic scope" value="Bacteria"/>
</dbReference>
<accession>M1PEH6</accession>
<organism evidence="1 2">
    <name type="scientific">Bartonella australis (strain Aust/NH1)</name>
    <dbReference type="NCBI Taxonomy" id="1094489"/>
    <lineage>
        <taxon>Bacteria</taxon>
        <taxon>Pseudomonadati</taxon>
        <taxon>Pseudomonadota</taxon>
        <taxon>Alphaproteobacteria</taxon>
        <taxon>Hyphomicrobiales</taxon>
        <taxon>Bartonellaceae</taxon>
        <taxon>Bartonella</taxon>
    </lineage>
</organism>
<dbReference type="RefSeq" id="WP_015398534.1">
    <property type="nucleotide sequence ID" value="NC_020300.1"/>
</dbReference>
<dbReference type="KEGG" id="baus:BAnh1_11630"/>